<protein>
    <submittedName>
        <fullName evidence="1">Uncharacterized protein</fullName>
    </submittedName>
</protein>
<reference evidence="1 2" key="1">
    <citation type="submission" date="2019-02" db="EMBL/GenBank/DDBJ databases">
        <authorList>
            <person name="Lehtovirta-Morley E L."/>
        </authorList>
    </citation>
    <scope>NUCLEOTIDE SEQUENCE [LARGE SCALE GENOMIC DNA]</scope>
    <source>
        <strain evidence="1">NFRAN1</strain>
    </source>
</reference>
<dbReference type="EMBL" id="LR216287">
    <property type="protein sequence ID" value="VFJ13587.1"/>
    <property type="molecule type" value="Genomic_DNA"/>
</dbReference>
<evidence type="ECO:0000313" key="1">
    <source>
        <dbReference type="EMBL" id="VFJ13587.1"/>
    </source>
</evidence>
<sequence>MEIYQLQNGSGILRIKLKVLTGKYTYFSPIMEIEILFFQS</sequence>
<dbReference type="KEGG" id="nfn:NFRAN_1265"/>
<organism evidence="1 2">
    <name type="scientific">Candidatus Nitrosocosmicus franklandianus</name>
    <dbReference type="NCBI Taxonomy" id="1798806"/>
    <lineage>
        <taxon>Archaea</taxon>
        <taxon>Nitrososphaerota</taxon>
        <taxon>Nitrososphaeria</taxon>
        <taxon>Nitrososphaerales</taxon>
        <taxon>Nitrososphaeraceae</taxon>
        <taxon>Candidatus Nitrosocosmicus</taxon>
    </lineage>
</organism>
<accession>A0A484IBI6</accession>
<name>A0A484IBI6_9ARCH</name>
<dbReference type="AlphaFoldDB" id="A0A484IBI6"/>
<proteinExistence type="predicted"/>
<gene>
    <name evidence="1" type="ORF">NFRAN_1265</name>
</gene>
<evidence type="ECO:0000313" key="2">
    <source>
        <dbReference type="Proteomes" id="UP000294299"/>
    </source>
</evidence>
<dbReference type="Proteomes" id="UP000294299">
    <property type="component" value="Chromosome NFRAN"/>
</dbReference>
<keyword evidence="2" id="KW-1185">Reference proteome</keyword>